<proteinExistence type="predicted"/>
<protein>
    <submittedName>
        <fullName evidence="2">DMT family transporter</fullName>
    </submittedName>
</protein>
<dbReference type="InterPro" id="IPR006750">
    <property type="entry name" value="YdcZ"/>
</dbReference>
<dbReference type="PANTHER" id="PTHR34821:SF3">
    <property type="entry name" value="MEMBRANE PROTEIN"/>
    <property type="match status" value="1"/>
</dbReference>
<name>A0A544TMM4_9BACI</name>
<reference evidence="2 3" key="1">
    <citation type="submission" date="2019-06" db="EMBL/GenBank/DDBJ databases">
        <title>Psychrobacillus vulpis sp. nov., a new species isolated from feces of a red fox that inhabits in The Tablas de Daimiel Natural Park, Albacete, Spain.</title>
        <authorList>
            <person name="Rodriguez M."/>
            <person name="Reina J.C."/>
            <person name="Bejar V."/>
            <person name="Llamas I."/>
        </authorList>
    </citation>
    <scope>NUCLEOTIDE SEQUENCE [LARGE SCALE GENOMIC DNA]</scope>
    <source>
        <strain evidence="2 3">Z8</strain>
    </source>
</reference>
<keyword evidence="1" id="KW-0812">Transmembrane</keyword>
<evidence type="ECO:0000313" key="2">
    <source>
        <dbReference type="EMBL" id="TQR18688.1"/>
    </source>
</evidence>
<feature type="transmembrane region" description="Helical" evidence="1">
    <location>
        <begin position="66"/>
        <end position="86"/>
    </location>
</feature>
<dbReference type="RefSeq" id="WP_142643623.1">
    <property type="nucleotide sequence ID" value="NZ_VDGI01000019.1"/>
</dbReference>
<feature type="transmembrane region" description="Helical" evidence="1">
    <location>
        <begin position="127"/>
        <end position="144"/>
    </location>
</feature>
<feature type="transmembrane region" description="Helical" evidence="1">
    <location>
        <begin position="32"/>
        <end position="54"/>
    </location>
</feature>
<keyword evidence="1" id="KW-1133">Transmembrane helix</keyword>
<gene>
    <name evidence="2" type="ORF">FG384_15690</name>
</gene>
<comment type="caution">
    <text evidence="2">The sequence shown here is derived from an EMBL/GenBank/DDBJ whole genome shotgun (WGS) entry which is preliminary data.</text>
</comment>
<dbReference type="Pfam" id="PF04657">
    <property type="entry name" value="DMT_YdcZ"/>
    <property type="match status" value="1"/>
</dbReference>
<dbReference type="Proteomes" id="UP000316626">
    <property type="component" value="Unassembled WGS sequence"/>
</dbReference>
<accession>A0A544TMM4</accession>
<dbReference type="OrthoDB" id="2382207at2"/>
<organism evidence="2 3">
    <name type="scientific">Psychrobacillus vulpis</name>
    <dbReference type="NCBI Taxonomy" id="2325572"/>
    <lineage>
        <taxon>Bacteria</taxon>
        <taxon>Bacillati</taxon>
        <taxon>Bacillota</taxon>
        <taxon>Bacilli</taxon>
        <taxon>Bacillales</taxon>
        <taxon>Bacillaceae</taxon>
        <taxon>Psychrobacillus</taxon>
    </lineage>
</organism>
<dbReference type="AlphaFoldDB" id="A0A544TMM4"/>
<keyword evidence="3" id="KW-1185">Reference proteome</keyword>
<dbReference type="PANTHER" id="PTHR34821">
    <property type="entry name" value="INNER MEMBRANE PROTEIN YDCZ"/>
    <property type="match status" value="1"/>
</dbReference>
<evidence type="ECO:0000256" key="1">
    <source>
        <dbReference type="SAM" id="Phobius"/>
    </source>
</evidence>
<keyword evidence="1" id="KW-0472">Membrane</keyword>
<dbReference type="EMBL" id="VDGI01000019">
    <property type="protein sequence ID" value="TQR18688.1"/>
    <property type="molecule type" value="Genomic_DNA"/>
</dbReference>
<feature type="transmembrane region" description="Helical" evidence="1">
    <location>
        <begin position="92"/>
        <end position="115"/>
    </location>
</feature>
<evidence type="ECO:0000313" key="3">
    <source>
        <dbReference type="Proteomes" id="UP000316626"/>
    </source>
</evidence>
<dbReference type="GO" id="GO:0005886">
    <property type="term" value="C:plasma membrane"/>
    <property type="evidence" value="ECO:0007669"/>
    <property type="project" value="TreeGrafter"/>
</dbReference>
<sequence length="150" mass="16171">MLVGLSMALIAGSFLSLQNIFNTKVNEHTGSWAATTLILGMGFIASLIIGFIVEGGDLLVFQNMKTWYWFSGFIGVGVVTCLIQGIKLLGPTYAISIVLTSQLCFALLWDSLGWLGLEQVPFSLQKLLGVLIIIGGIIVFKFGGERVAVK</sequence>